<proteinExistence type="predicted"/>
<feature type="domain" description="AAA+ ATPase" evidence="1">
    <location>
        <begin position="162"/>
        <end position="554"/>
    </location>
</feature>
<evidence type="ECO:0000313" key="3">
    <source>
        <dbReference type="Proteomes" id="UP000680038"/>
    </source>
</evidence>
<reference evidence="2" key="1">
    <citation type="submission" date="2021-04" db="EMBL/GenBank/DDBJ databases">
        <authorList>
            <person name="Rodrigo-Torres L."/>
            <person name="Arahal R. D."/>
            <person name="Lucena T."/>
        </authorList>
    </citation>
    <scope>NUCLEOTIDE SEQUENCE</scope>
    <source>
        <strain evidence="2">CECT 9275</strain>
    </source>
</reference>
<dbReference type="Gene3D" id="3.40.50.300">
    <property type="entry name" value="P-loop containing nucleotide triphosphate hydrolases"/>
    <property type="match status" value="2"/>
</dbReference>
<dbReference type="GO" id="GO:0016887">
    <property type="term" value="F:ATP hydrolysis activity"/>
    <property type="evidence" value="ECO:0007669"/>
    <property type="project" value="InterPro"/>
</dbReference>
<dbReference type="InterPro" id="IPR052934">
    <property type="entry name" value="Methyl-DNA_Rec/Restrict_Enz"/>
</dbReference>
<dbReference type="Proteomes" id="UP000680038">
    <property type="component" value="Unassembled WGS sequence"/>
</dbReference>
<sequence>MPKFYVCSAGRQFQSYAKENFERIIANSAYILDETAEQKGPYHEIQPGSILLLKYNGLLVAYGKAIRSVKQENDSWNLWILVEKWFLKSKDDNEQGVPYDGIKQSAITRSNYSAIKEVSIDFGWQKLQEIDDTSTLYEEVKNSSLFEGAGNDMKDIIKLLEYKKQIILQGPPGTGKTYTAKEIARQLISTDSGGRQVLPDADDVKTLLSDGEHVPMRNSDKSIRVAELSDRSVKVSYREGKFFSLKFNRIADCIASGNFTRRGGDAYLHALSEYILKKWLQKNKRGEYVETSSSQIRLIQFHPAYSYEDFVRGITAKTSGSSVEYRTENRILAEFASQALENYEDSQKEVKTLSREIWIKEQVNLFADSVQEIIDKNGKYPINDKVSIFEVDKNAFRYVGDSWAVDNKQRMKFSDLIISYLNNAKNRQDIKAINEISGRAKQHASYDFKVLEKLRGFLPTEPTFENSSTKVDEKQYILIIDEINRANLPAVLGELIYALEYRGEPVESTYDLDGDRTLILPPNLYIIGTMNTADRSAGHIDYAIRRRFAFVDVLPSPVHVHAAAKNLFKQVSELFVRDYDLIDWQDPKPMRSQYVATDFRPEDIWIGHSYFMSDKQDDEGVKADLEIRLKYEILPLLKEYLKDGILLPETEELMKELHV</sequence>
<name>A0A916NNJ6_9BACT</name>
<organism evidence="2 3">
    <name type="scientific">Dyadobacter helix</name>
    <dbReference type="NCBI Taxonomy" id="2822344"/>
    <lineage>
        <taxon>Bacteria</taxon>
        <taxon>Pseudomonadati</taxon>
        <taxon>Bacteroidota</taxon>
        <taxon>Cytophagia</taxon>
        <taxon>Cytophagales</taxon>
        <taxon>Spirosomataceae</taxon>
        <taxon>Dyadobacter</taxon>
    </lineage>
</organism>
<dbReference type="PANTHER" id="PTHR37291">
    <property type="entry name" value="5-METHYLCYTOSINE-SPECIFIC RESTRICTION ENZYME B"/>
    <property type="match status" value="1"/>
</dbReference>
<dbReference type="Pfam" id="PF07728">
    <property type="entry name" value="AAA_5"/>
    <property type="match status" value="1"/>
</dbReference>
<dbReference type="SMART" id="SM00382">
    <property type="entry name" value="AAA"/>
    <property type="match status" value="1"/>
</dbReference>
<gene>
    <name evidence="2" type="ORF">DYBT9275_05329</name>
</gene>
<dbReference type="InterPro" id="IPR011704">
    <property type="entry name" value="ATPase_dyneun-rel_AAA"/>
</dbReference>
<accession>A0A916NNJ6</accession>
<dbReference type="SUPFAM" id="SSF52540">
    <property type="entry name" value="P-loop containing nucleoside triphosphate hydrolases"/>
    <property type="match status" value="1"/>
</dbReference>
<dbReference type="RefSeq" id="WP_215241538.1">
    <property type="nucleotide sequence ID" value="NZ_CAJRAF010000002.1"/>
</dbReference>
<protein>
    <recommendedName>
        <fullName evidence="1">AAA+ ATPase domain-containing protein</fullName>
    </recommendedName>
</protein>
<dbReference type="InterPro" id="IPR003593">
    <property type="entry name" value="AAA+_ATPase"/>
</dbReference>
<evidence type="ECO:0000313" key="2">
    <source>
        <dbReference type="EMBL" id="CAG5013061.1"/>
    </source>
</evidence>
<evidence type="ECO:0000259" key="1">
    <source>
        <dbReference type="SMART" id="SM00382"/>
    </source>
</evidence>
<dbReference type="PANTHER" id="PTHR37291:SF1">
    <property type="entry name" value="TYPE IV METHYL-DIRECTED RESTRICTION ENZYME ECOKMCRB SUBUNIT"/>
    <property type="match status" value="1"/>
</dbReference>
<dbReference type="InterPro" id="IPR027417">
    <property type="entry name" value="P-loop_NTPase"/>
</dbReference>
<dbReference type="AlphaFoldDB" id="A0A916NNJ6"/>
<dbReference type="EMBL" id="CAJRAF010000002">
    <property type="protein sequence ID" value="CAG5013061.1"/>
    <property type="molecule type" value="Genomic_DNA"/>
</dbReference>
<dbReference type="GO" id="GO:0005524">
    <property type="term" value="F:ATP binding"/>
    <property type="evidence" value="ECO:0007669"/>
    <property type="project" value="InterPro"/>
</dbReference>
<keyword evidence="3" id="KW-1185">Reference proteome</keyword>
<comment type="caution">
    <text evidence="2">The sequence shown here is derived from an EMBL/GenBank/DDBJ whole genome shotgun (WGS) entry which is preliminary data.</text>
</comment>